<feature type="domain" description="Major facilitator superfamily (MFS) profile" evidence="7">
    <location>
        <begin position="92"/>
        <end position="518"/>
    </location>
</feature>
<reference evidence="8" key="1">
    <citation type="submission" date="2021-11" db="EMBL/GenBank/DDBJ databases">
        <authorList>
            <person name="Herlambang A."/>
            <person name="Guo Y."/>
            <person name="Takashima Y."/>
            <person name="Nishizawa T."/>
        </authorList>
    </citation>
    <scope>NUCLEOTIDE SEQUENCE</scope>
    <source>
        <strain evidence="8">E1425</strain>
    </source>
</reference>
<evidence type="ECO:0000256" key="5">
    <source>
        <dbReference type="SAM" id="MobiDB-lite"/>
    </source>
</evidence>
<gene>
    <name evidence="8" type="ORF">EMPS_01850</name>
</gene>
<feature type="region of interest" description="Disordered" evidence="5">
    <location>
        <begin position="1"/>
        <end position="48"/>
    </location>
</feature>
<dbReference type="PROSITE" id="PS50850">
    <property type="entry name" value="MFS"/>
    <property type="match status" value="1"/>
</dbReference>
<feature type="transmembrane region" description="Helical" evidence="6">
    <location>
        <begin position="158"/>
        <end position="177"/>
    </location>
</feature>
<dbReference type="InterPro" id="IPR020846">
    <property type="entry name" value="MFS_dom"/>
</dbReference>
<name>A0A9P3LT22_9FUNG</name>
<dbReference type="GO" id="GO:0005886">
    <property type="term" value="C:plasma membrane"/>
    <property type="evidence" value="ECO:0007669"/>
    <property type="project" value="TreeGrafter"/>
</dbReference>
<comment type="subcellular location">
    <subcellularLocation>
        <location evidence="1">Membrane</location>
        <topology evidence="1">Multi-pass membrane protein</topology>
    </subcellularLocation>
</comment>
<keyword evidence="3 6" id="KW-1133">Transmembrane helix</keyword>
<feature type="transmembrane region" description="Helical" evidence="6">
    <location>
        <begin position="467"/>
        <end position="487"/>
    </location>
</feature>
<dbReference type="SUPFAM" id="SSF103473">
    <property type="entry name" value="MFS general substrate transporter"/>
    <property type="match status" value="1"/>
</dbReference>
<comment type="caution">
    <text evidence="8">The sequence shown here is derived from an EMBL/GenBank/DDBJ whole genome shotgun (WGS) entry which is preliminary data.</text>
</comment>
<dbReference type="PANTHER" id="PTHR23502">
    <property type="entry name" value="MAJOR FACILITATOR SUPERFAMILY"/>
    <property type="match status" value="1"/>
</dbReference>
<feature type="transmembrane region" description="Helical" evidence="6">
    <location>
        <begin position="314"/>
        <end position="337"/>
    </location>
</feature>
<evidence type="ECO:0000313" key="8">
    <source>
        <dbReference type="EMBL" id="GJJ69504.1"/>
    </source>
</evidence>
<dbReference type="InterPro" id="IPR036259">
    <property type="entry name" value="MFS_trans_sf"/>
</dbReference>
<dbReference type="Pfam" id="PF07690">
    <property type="entry name" value="MFS_1"/>
    <property type="match status" value="1"/>
</dbReference>
<feature type="transmembrane region" description="Helical" evidence="6">
    <location>
        <begin position="222"/>
        <end position="243"/>
    </location>
</feature>
<feature type="transmembrane region" description="Helical" evidence="6">
    <location>
        <begin position="189"/>
        <end position="210"/>
    </location>
</feature>
<dbReference type="AlphaFoldDB" id="A0A9P3LT22"/>
<accession>A0A9P3LT22</accession>
<feature type="transmembrane region" description="Helical" evidence="6">
    <location>
        <begin position="493"/>
        <end position="514"/>
    </location>
</feature>
<evidence type="ECO:0000313" key="9">
    <source>
        <dbReference type="Proteomes" id="UP000827284"/>
    </source>
</evidence>
<keyword evidence="4 6" id="KW-0472">Membrane</keyword>
<dbReference type="Gene3D" id="1.20.1720.10">
    <property type="entry name" value="Multidrug resistance protein D"/>
    <property type="match status" value="1"/>
</dbReference>
<feature type="compositionally biased region" description="Basic and acidic residues" evidence="5">
    <location>
        <begin position="1"/>
        <end position="16"/>
    </location>
</feature>
<organism evidence="8 9">
    <name type="scientific">Entomortierella parvispora</name>
    <dbReference type="NCBI Taxonomy" id="205924"/>
    <lineage>
        <taxon>Eukaryota</taxon>
        <taxon>Fungi</taxon>
        <taxon>Fungi incertae sedis</taxon>
        <taxon>Mucoromycota</taxon>
        <taxon>Mortierellomycotina</taxon>
        <taxon>Mortierellomycetes</taxon>
        <taxon>Mortierellales</taxon>
        <taxon>Mortierellaceae</taxon>
        <taxon>Entomortierella</taxon>
    </lineage>
</organism>
<dbReference type="GO" id="GO:0022857">
    <property type="term" value="F:transmembrane transporter activity"/>
    <property type="evidence" value="ECO:0007669"/>
    <property type="project" value="InterPro"/>
</dbReference>
<keyword evidence="9" id="KW-1185">Reference proteome</keyword>
<feature type="transmembrane region" description="Helical" evidence="6">
    <location>
        <begin position="91"/>
        <end position="115"/>
    </location>
</feature>
<sequence>MTDQHPKESSLEDAASHPHHHHVVEDLHNDPEGTITSTGKEEVEEDQLGEKMSVYYPTSTEKLGYWQSRFMISPPVRGDPRVELSRVRKGIILAVISQAGCLGGFSSTIYFPSLVQITKDLNASQTTINASVSLFILFMGVSPLLTSTISDRFKIRRVLYIVFTMVFALASLGGGFAKSAPTLIVARVFQAIGSSGASVLGAGSVADIYLPTEQGTAMGLMFLGQFLGPVLGPPIGGLLAQAFGWPSTFFFMAIVSAIVILELFFLLPETYRQEPEALAEEQRRKTEAEAAKASGVEVEEPVKKGYNPFKAVMLLKYPVVLLSSIETGMIFALMFSIETITPVLYTDFYGLSEAQVGYTYLSAGFGSIFGSMLGGRLSDLSLKRSKAKRANGESLLEDRLSTNMWVAGFVIVPLGSLLFGWGAEKHLNIAAPIVGFGIYNFGMAQVLSAGAAYMVNCIPGQGSSAMAAANLLRMVLACIFSLIAQIIVDHVGYGFYGLIQAVLNISCMLLFFIVKLRGPGMRAHATKQEQLLS</sequence>
<feature type="transmembrane region" description="Helical" evidence="6">
    <location>
        <begin position="249"/>
        <end position="267"/>
    </location>
</feature>
<evidence type="ECO:0000256" key="4">
    <source>
        <dbReference type="ARBA" id="ARBA00023136"/>
    </source>
</evidence>
<feature type="transmembrane region" description="Helical" evidence="6">
    <location>
        <begin position="357"/>
        <end position="379"/>
    </location>
</feature>
<dbReference type="PANTHER" id="PTHR23502:SF5">
    <property type="entry name" value="QUINIDINE RESISTANCE PROTEIN 3"/>
    <property type="match status" value="1"/>
</dbReference>
<proteinExistence type="predicted"/>
<keyword evidence="2 6" id="KW-0812">Transmembrane</keyword>
<evidence type="ECO:0000256" key="1">
    <source>
        <dbReference type="ARBA" id="ARBA00004141"/>
    </source>
</evidence>
<evidence type="ECO:0000256" key="6">
    <source>
        <dbReference type="SAM" id="Phobius"/>
    </source>
</evidence>
<feature type="transmembrane region" description="Helical" evidence="6">
    <location>
        <begin position="127"/>
        <end position="146"/>
    </location>
</feature>
<feature type="transmembrane region" description="Helical" evidence="6">
    <location>
        <begin position="400"/>
        <end position="423"/>
    </location>
</feature>
<evidence type="ECO:0000256" key="3">
    <source>
        <dbReference type="ARBA" id="ARBA00022989"/>
    </source>
</evidence>
<reference evidence="8" key="2">
    <citation type="journal article" date="2022" name="Microbiol. Resour. Announc.">
        <title>Whole-Genome Sequence of Entomortierella parvispora E1425, a Mucoromycotan Fungus Associated with Burkholderiaceae-Related Endosymbiotic Bacteria.</title>
        <authorList>
            <person name="Herlambang A."/>
            <person name="Guo Y."/>
            <person name="Takashima Y."/>
            <person name="Narisawa K."/>
            <person name="Ohta H."/>
            <person name="Nishizawa T."/>
        </authorList>
    </citation>
    <scope>NUCLEOTIDE SEQUENCE</scope>
    <source>
        <strain evidence="8">E1425</strain>
    </source>
</reference>
<evidence type="ECO:0000259" key="7">
    <source>
        <dbReference type="PROSITE" id="PS50850"/>
    </source>
</evidence>
<evidence type="ECO:0000256" key="2">
    <source>
        <dbReference type="ARBA" id="ARBA00022692"/>
    </source>
</evidence>
<feature type="transmembrane region" description="Helical" evidence="6">
    <location>
        <begin position="429"/>
        <end position="455"/>
    </location>
</feature>
<protein>
    <recommendedName>
        <fullName evidence="7">Major facilitator superfamily (MFS) profile domain-containing protein</fullName>
    </recommendedName>
</protein>
<dbReference type="Proteomes" id="UP000827284">
    <property type="component" value="Unassembled WGS sequence"/>
</dbReference>
<dbReference type="EMBL" id="BQFW01000002">
    <property type="protein sequence ID" value="GJJ69504.1"/>
    <property type="molecule type" value="Genomic_DNA"/>
</dbReference>
<dbReference type="InterPro" id="IPR011701">
    <property type="entry name" value="MFS"/>
</dbReference>
<dbReference type="OrthoDB" id="3936150at2759"/>